<name>A0A381WTV6_9ZZZZ</name>
<proteinExistence type="predicted"/>
<dbReference type="AlphaFoldDB" id="A0A381WTV6"/>
<protein>
    <recommendedName>
        <fullName evidence="2">Alginate export domain-containing protein</fullName>
    </recommendedName>
</protein>
<gene>
    <name evidence="1" type="ORF">METZ01_LOCUS108646</name>
</gene>
<reference evidence="1" key="1">
    <citation type="submission" date="2018-05" db="EMBL/GenBank/DDBJ databases">
        <authorList>
            <person name="Lanie J.A."/>
            <person name="Ng W.-L."/>
            <person name="Kazmierczak K.M."/>
            <person name="Andrzejewski T.M."/>
            <person name="Davidsen T.M."/>
            <person name="Wayne K.J."/>
            <person name="Tettelin H."/>
            <person name="Glass J.I."/>
            <person name="Rusch D."/>
            <person name="Podicherti R."/>
            <person name="Tsui H.-C.T."/>
            <person name="Winkler M.E."/>
        </authorList>
    </citation>
    <scope>NUCLEOTIDE SEQUENCE</scope>
</reference>
<organism evidence="1">
    <name type="scientific">marine metagenome</name>
    <dbReference type="NCBI Taxonomy" id="408172"/>
    <lineage>
        <taxon>unclassified sequences</taxon>
        <taxon>metagenomes</taxon>
        <taxon>ecological metagenomes</taxon>
    </lineage>
</organism>
<sequence length="64" mass="7740">EAFFGWVQDVDTNARLFFIEASRRYGSNWLLNLEMRLSLDQPSSDFLFAQRKDDLFQAELFYYF</sequence>
<dbReference type="EMBL" id="UINC01012827">
    <property type="protein sequence ID" value="SVA55792.1"/>
    <property type="molecule type" value="Genomic_DNA"/>
</dbReference>
<feature type="non-terminal residue" evidence="1">
    <location>
        <position position="1"/>
    </location>
</feature>
<accession>A0A381WTV6</accession>
<evidence type="ECO:0000313" key="1">
    <source>
        <dbReference type="EMBL" id="SVA55792.1"/>
    </source>
</evidence>
<evidence type="ECO:0008006" key="2">
    <source>
        <dbReference type="Google" id="ProtNLM"/>
    </source>
</evidence>